<feature type="domain" description="Acyl-CoA dehydrogenase/oxidase C-terminal" evidence="6">
    <location>
        <begin position="235"/>
        <end position="384"/>
    </location>
</feature>
<dbReference type="Gene3D" id="2.40.110.10">
    <property type="entry name" value="Butyryl-CoA Dehydrogenase, subunit A, domain 2"/>
    <property type="match status" value="1"/>
</dbReference>
<sequence length="390" mass="42601">MHQIAPMSEDQAAIKAAVEKTLEPFGDEYWAKTDETGNWPEEFCDAMAAGGWLGIAFPEEYGGAGLGLTEAALMMQTVTRTGAGYSGASAIHLNIFGPKPLERFGNPEQKRENLPKIISGEEKMCFAVTEPNSGLDTSSLETKAERTNTGYTINGRKIWTTGAQRADKILIIARTTPKDQCAKPYLGLSLFYTDLDPNKIERQPIPKMGRKAVECNMLYIDGLEVPKDHLIGEEGEGFKYLLQGLNPERVLFAVESIGLGFAALERAATYAKERVVFGRPIGQNQGIQHPLAKAWAELSAAEMLAYKAAGLYDAGQDCGAEANAAKYLGTEAGFRACETAVLTHGGMGYAKEYHVERMMREAMLARIAPVSREMILNFIAERVLGLPKSY</sequence>
<comment type="caution">
    <text evidence="9">The sequence shown here is derived from an EMBL/GenBank/DDBJ whole genome shotgun (WGS) entry which is preliminary data.</text>
</comment>
<keyword evidence="10" id="KW-1185">Reference proteome</keyword>
<dbReference type="GO" id="GO:0050660">
    <property type="term" value="F:flavin adenine dinucleotide binding"/>
    <property type="evidence" value="ECO:0007669"/>
    <property type="project" value="InterPro"/>
</dbReference>
<evidence type="ECO:0000256" key="5">
    <source>
        <dbReference type="RuleBase" id="RU362125"/>
    </source>
</evidence>
<reference evidence="9 10" key="1">
    <citation type="journal article" date="2014" name="Antonie Van Leeuwenhoek">
        <title>Hyphomonas beringensis sp. nov. and Hyphomonas chukchiensis sp. nov., isolated from surface seawater of the Bering Sea and Chukchi Sea.</title>
        <authorList>
            <person name="Li C."/>
            <person name="Lai Q."/>
            <person name="Li G."/>
            <person name="Dong C."/>
            <person name="Wang J."/>
            <person name="Liao Y."/>
            <person name="Shao Z."/>
        </authorList>
    </citation>
    <scope>NUCLEOTIDE SEQUENCE [LARGE SCALE GENOMIC DNA]</scope>
    <source>
        <strain evidence="9 10">22II1-22F38</strain>
    </source>
</reference>
<evidence type="ECO:0000259" key="6">
    <source>
        <dbReference type="Pfam" id="PF00441"/>
    </source>
</evidence>
<comment type="cofactor">
    <cofactor evidence="1 5">
        <name>FAD</name>
        <dbReference type="ChEBI" id="CHEBI:57692"/>
    </cofactor>
</comment>
<dbReference type="FunFam" id="1.20.140.10:FF:000012">
    <property type="entry name" value="Acyl-CoA dehydrogenase fadE12"/>
    <property type="match status" value="1"/>
</dbReference>
<evidence type="ECO:0000313" key="10">
    <source>
        <dbReference type="Proteomes" id="UP000024547"/>
    </source>
</evidence>
<dbReference type="STRING" id="1280948.HY36_11735"/>
<gene>
    <name evidence="9" type="ORF">HY36_11735</name>
</gene>
<dbReference type="PANTHER" id="PTHR43884:SF12">
    <property type="entry name" value="ISOVALERYL-COA DEHYDROGENASE, MITOCHONDRIAL-RELATED"/>
    <property type="match status" value="1"/>
</dbReference>
<dbReference type="Gene3D" id="1.20.140.10">
    <property type="entry name" value="Butyryl-CoA Dehydrogenase, subunit A, domain 3"/>
    <property type="match status" value="1"/>
</dbReference>
<keyword evidence="5" id="KW-0560">Oxidoreductase</keyword>
<dbReference type="EMBL" id="AWFH01000063">
    <property type="protein sequence ID" value="KCZ57841.1"/>
    <property type="molecule type" value="Genomic_DNA"/>
</dbReference>
<dbReference type="GO" id="GO:0003995">
    <property type="term" value="F:acyl-CoA dehydrogenase activity"/>
    <property type="evidence" value="ECO:0007669"/>
    <property type="project" value="TreeGrafter"/>
</dbReference>
<proteinExistence type="inferred from homology"/>
<dbReference type="InterPro" id="IPR013786">
    <property type="entry name" value="AcylCoA_DH/ox_N"/>
</dbReference>
<dbReference type="SUPFAM" id="SSF56645">
    <property type="entry name" value="Acyl-CoA dehydrogenase NM domain-like"/>
    <property type="match status" value="1"/>
</dbReference>
<protein>
    <submittedName>
        <fullName evidence="9">Acyl-CoA dehydrogenase</fullName>
    </submittedName>
</protein>
<evidence type="ECO:0000259" key="8">
    <source>
        <dbReference type="Pfam" id="PF02771"/>
    </source>
</evidence>
<dbReference type="Proteomes" id="UP000024547">
    <property type="component" value="Unassembled WGS sequence"/>
</dbReference>
<evidence type="ECO:0000313" key="9">
    <source>
        <dbReference type="EMBL" id="KCZ57841.1"/>
    </source>
</evidence>
<keyword evidence="4 5" id="KW-0274">FAD</keyword>
<evidence type="ECO:0000256" key="2">
    <source>
        <dbReference type="ARBA" id="ARBA00009347"/>
    </source>
</evidence>
<dbReference type="Pfam" id="PF02771">
    <property type="entry name" value="Acyl-CoA_dh_N"/>
    <property type="match status" value="1"/>
</dbReference>
<dbReference type="PIRSF" id="PIRSF016578">
    <property type="entry name" value="HsaA"/>
    <property type="match status" value="1"/>
</dbReference>
<dbReference type="InterPro" id="IPR037069">
    <property type="entry name" value="AcylCoA_DH/ox_N_sf"/>
</dbReference>
<evidence type="ECO:0000256" key="3">
    <source>
        <dbReference type="ARBA" id="ARBA00022630"/>
    </source>
</evidence>
<comment type="similarity">
    <text evidence="2 5">Belongs to the acyl-CoA dehydrogenase family.</text>
</comment>
<dbReference type="InterPro" id="IPR009075">
    <property type="entry name" value="AcylCo_DH/oxidase_C"/>
</dbReference>
<dbReference type="PANTHER" id="PTHR43884">
    <property type="entry name" value="ACYL-COA DEHYDROGENASE"/>
    <property type="match status" value="1"/>
</dbReference>
<dbReference type="InterPro" id="IPR046373">
    <property type="entry name" value="Acyl-CoA_Oxase/DH_mid-dom_sf"/>
</dbReference>
<feature type="domain" description="Acyl-CoA oxidase/dehydrogenase middle" evidence="7">
    <location>
        <begin position="125"/>
        <end position="221"/>
    </location>
</feature>
<accession>A0A059DWT5</accession>
<dbReference type="CDD" id="cd00567">
    <property type="entry name" value="ACAD"/>
    <property type="match status" value="1"/>
</dbReference>
<dbReference type="InterPro" id="IPR006091">
    <property type="entry name" value="Acyl-CoA_Oxase/DH_mid-dom"/>
</dbReference>
<evidence type="ECO:0000256" key="1">
    <source>
        <dbReference type="ARBA" id="ARBA00001974"/>
    </source>
</evidence>
<dbReference type="Gene3D" id="1.10.540.10">
    <property type="entry name" value="Acyl-CoA dehydrogenase/oxidase, N-terminal domain"/>
    <property type="match status" value="1"/>
</dbReference>
<dbReference type="eggNOG" id="COG1960">
    <property type="taxonomic scope" value="Bacteria"/>
</dbReference>
<keyword evidence="3 5" id="KW-0285">Flavoprotein</keyword>
<dbReference type="SUPFAM" id="SSF47203">
    <property type="entry name" value="Acyl-CoA dehydrogenase C-terminal domain-like"/>
    <property type="match status" value="1"/>
</dbReference>
<dbReference type="InterPro" id="IPR009100">
    <property type="entry name" value="AcylCoA_DH/oxidase_NM_dom_sf"/>
</dbReference>
<organism evidence="9 10">
    <name type="scientific">Hyphomonas atlantica</name>
    <dbReference type="NCBI Taxonomy" id="1280948"/>
    <lineage>
        <taxon>Bacteria</taxon>
        <taxon>Pseudomonadati</taxon>
        <taxon>Pseudomonadota</taxon>
        <taxon>Alphaproteobacteria</taxon>
        <taxon>Hyphomonadales</taxon>
        <taxon>Hyphomonadaceae</taxon>
        <taxon>Hyphomonas</taxon>
    </lineage>
</organism>
<name>A0A059DWT5_9PROT</name>
<dbReference type="AlphaFoldDB" id="A0A059DWT5"/>
<dbReference type="RefSeq" id="WP_206741227.1">
    <property type="nucleotide sequence ID" value="NZ_AWFH01000063.1"/>
</dbReference>
<dbReference type="Pfam" id="PF02770">
    <property type="entry name" value="Acyl-CoA_dh_M"/>
    <property type="match status" value="1"/>
</dbReference>
<dbReference type="InterPro" id="IPR036250">
    <property type="entry name" value="AcylCo_DH-like_C"/>
</dbReference>
<feature type="domain" description="Acyl-CoA dehydrogenase/oxidase N-terminal" evidence="8">
    <location>
        <begin position="8"/>
        <end position="121"/>
    </location>
</feature>
<evidence type="ECO:0000259" key="7">
    <source>
        <dbReference type="Pfam" id="PF02770"/>
    </source>
</evidence>
<dbReference type="Pfam" id="PF00441">
    <property type="entry name" value="Acyl-CoA_dh_1"/>
    <property type="match status" value="1"/>
</dbReference>
<dbReference type="PATRIC" id="fig|1280948.3.peg.3469"/>
<evidence type="ECO:0000256" key="4">
    <source>
        <dbReference type="ARBA" id="ARBA00022827"/>
    </source>
</evidence>